<proteinExistence type="predicted"/>
<dbReference type="GO" id="GO:0016887">
    <property type="term" value="F:ATP hydrolysis activity"/>
    <property type="evidence" value="ECO:0007669"/>
    <property type="project" value="InterPro"/>
</dbReference>
<dbReference type="Gene3D" id="3.40.50.300">
    <property type="entry name" value="P-loop containing nucleotide triphosphate hydrolases"/>
    <property type="match status" value="1"/>
</dbReference>
<dbReference type="PANTHER" id="PTHR24220:SF684">
    <property type="entry name" value="FE(3+) IONS IMPORT ATP-BINDING PROTEIN FBPC"/>
    <property type="match status" value="1"/>
</dbReference>
<gene>
    <name evidence="4" type="ORF">PMES_00286</name>
</gene>
<comment type="caution">
    <text evidence="4">The sequence shown here is derived from an EMBL/GenBank/DDBJ whole genome shotgun (WGS) entry which is preliminary data.</text>
</comment>
<keyword evidence="5" id="KW-1185">Reference proteome</keyword>
<dbReference type="Proteomes" id="UP000698242">
    <property type="component" value="Unassembled WGS sequence"/>
</dbReference>
<dbReference type="Pfam" id="PF00005">
    <property type="entry name" value="ABC_tran"/>
    <property type="match status" value="1"/>
</dbReference>
<dbReference type="PROSITE" id="PS50893">
    <property type="entry name" value="ABC_TRANSPORTER_2"/>
    <property type="match status" value="1"/>
</dbReference>
<dbReference type="AlphaFoldDB" id="A0A921NVD0"/>
<dbReference type="EMBL" id="APKE01000004">
    <property type="protein sequence ID" value="KAF0677374.1"/>
    <property type="molecule type" value="Genomic_DNA"/>
</dbReference>
<reference evidence="4" key="1">
    <citation type="submission" date="2013-03" db="EMBL/GenBank/DDBJ databases">
        <title>Genome Sequence of the Profundibacterium mesophilum strain KAUST100406-0324T from Red Sea, a novel genus in the family Rhodobacteraceae.</title>
        <authorList>
            <person name="Essack M."/>
            <person name="Alam I."/>
            <person name="Lafi F."/>
            <person name="Alawi W."/>
            <person name="Kamanu F."/>
            <person name="Al-Suwailem A."/>
            <person name="Lee O.O."/>
            <person name="Xu Y."/>
            <person name="Bajic V."/>
            <person name="Qian P.-Y."/>
            <person name="Archer J."/>
        </authorList>
    </citation>
    <scope>NUCLEOTIDE SEQUENCE</scope>
    <source>
        <strain evidence="4">KAUST100406-0324</strain>
    </source>
</reference>
<dbReference type="InterPro" id="IPR003593">
    <property type="entry name" value="AAA+_ATPase"/>
</dbReference>
<dbReference type="SUPFAM" id="SSF52540">
    <property type="entry name" value="P-loop containing nucleoside triphosphate hydrolases"/>
    <property type="match status" value="1"/>
</dbReference>
<sequence length="247" mass="26053">MNAAVRHEALTPGGEAFRARLRVRGLRKSAGGVLRISIDELGLAPGGVTMVLGANGAGKSLLLRLLHGLVLPDEGTIAAPPGVQSMVFQRPVLLRRSVFANLDFALKIAGIGRAERHRSVRELLSRHGFGDRAGQPARSLSGGEQQRLAMIRALSVSPAILFLDEPSASLDPAATSSIEALIRSAARQGTKVVMVTHDPGQARRLGDEVLLLHRGRIAEQGPAAEFFAGPVSGAGRAYLDGSLYLDP</sequence>
<organism evidence="4 5">
    <name type="scientific">Profundibacterium mesophilum KAUST100406-0324</name>
    <dbReference type="NCBI Taxonomy" id="1037889"/>
    <lineage>
        <taxon>Bacteria</taxon>
        <taxon>Pseudomonadati</taxon>
        <taxon>Pseudomonadota</taxon>
        <taxon>Alphaproteobacteria</taxon>
        <taxon>Rhodobacterales</taxon>
        <taxon>Roseobacteraceae</taxon>
        <taxon>Profundibacterium</taxon>
    </lineage>
</organism>
<dbReference type="OrthoDB" id="9802264at2"/>
<evidence type="ECO:0000256" key="2">
    <source>
        <dbReference type="ARBA" id="ARBA00022840"/>
    </source>
</evidence>
<dbReference type="InterPro" id="IPR017871">
    <property type="entry name" value="ABC_transporter-like_CS"/>
</dbReference>
<dbReference type="PROSITE" id="PS00211">
    <property type="entry name" value="ABC_TRANSPORTER_1"/>
    <property type="match status" value="1"/>
</dbReference>
<dbReference type="InterPro" id="IPR015854">
    <property type="entry name" value="ABC_transpr_LolD-like"/>
</dbReference>
<dbReference type="InterPro" id="IPR003439">
    <property type="entry name" value="ABC_transporter-like_ATP-bd"/>
</dbReference>
<evidence type="ECO:0000313" key="4">
    <source>
        <dbReference type="EMBL" id="KAF0677374.1"/>
    </source>
</evidence>
<feature type="domain" description="ABC transporter" evidence="3">
    <location>
        <begin position="21"/>
        <end position="239"/>
    </location>
</feature>
<evidence type="ECO:0000259" key="3">
    <source>
        <dbReference type="PROSITE" id="PS50893"/>
    </source>
</evidence>
<dbReference type="GO" id="GO:0005524">
    <property type="term" value="F:ATP binding"/>
    <property type="evidence" value="ECO:0007669"/>
    <property type="project" value="UniProtKB-KW"/>
</dbReference>
<evidence type="ECO:0000313" key="5">
    <source>
        <dbReference type="Proteomes" id="UP000698242"/>
    </source>
</evidence>
<dbReference type="GO" id="GO:0022857">
    <property type="term" value="F:transmembrane transporter activity"/>
    <property type="evidence" value="ECO:0007669"/>
    <property type="project" value="TreeGrafter"/>
</dbReference>
<keyword evidence="1" id="KW-0547">Nucleotide-binding</keyword>
<keyword evidence="2 4" id="KW-0067">ATP-binding</keyword>
<dbReference type="SMART" id="SM00382">
    <property type="entry name" value="AAA"/>
    <property type="match status" value="1"/>
</dbReference>
<accession>A0A921NVD0</accession>
<dbReference type="PANTHER" id="PTHR24220">
    <property type="entry name" value="IMPORT ATP-BINDING PROTEIN"/>
    <property type="match status" value="1"/>
</dbReference>
<dbReference type="GO" id="GO:0005886">
    <property type="term" value="C:plasma membrane"/>
    <property type="evidence" value="ECO:0007669"/>
    <property type="project" value="TreeGrafter"/>
</dbReference>
<dbReference type="InterPro" id="IPR027417">
    <property type="entry name" value="P-loop_NTPase"/>
</dbReference>
<dbReference type="RefSeq" id="WP_159963750.1">
    <property type="nucleotide sequence ID" value="NZ_APKE01000004.1"/>
</dbReference>
<protein>
    <submittedName>
        <fullName evidence="4">ABC-transporter ATP-binding subunit</fullName>
    </submittedName>
</protein>
<name>A0A921NVD0_9RHOB</name>
<evidence type="ECO:0000256" key="1">
    <source>
        <dbReference type="ARBA" id="ARBA00022741"/>
    </source>
</evidence>